<organism evidence="1 2">
    <name type="scientific">Candidatus Dormiibacter inghamiae</name>
    <dbReference type="NCBI Taxonomy" id="3127013"/>
    <lineage>
        <taxon>Bacteria</taxon>
        <taxon>Bacillati</taxon>
        <taxon>Candidatus Dormiibacterota</taxon>
        <taxon>Candidatus Dormibacteria</taxon>
        <taxon>Candidatus Dormibacterales</taxon>
        <taxon>Candidatus Dormibacteraceae</taxon>
        <taxon>Candidatus Dormiibacter</taxon>
    </lineage>
</organism>
<reference evidence="1 2" key="1">
    <citation type="submission" date="2020-10" db="EMBL/GenBank/DDBJ databases">
        <title>Ca. Dormibacterota MAGs.</title>
        <authorList>
            <person name="Montgomery K."/>
        </authorList>
    </citation>
    <scope>NUCLEOTIDE SEQUENCE [LARGE SCALE GENOMIC DNA]</scope>
    <source>
        <strain evidence="1">SC8811_S16_3</strain>
    </source>
</reference>
<dbReference type="EMBL" id="JAEKNQ010000027">
    <property type="protein sequence ID" value="MBJ7602902.1"/>
    <property type="molecule type" value="Genomic_DNA"/>
</dbReference>
<sequence length="71" mass="7750">MAYRVGDRVRAAQALGNGDRRIPQGRAGRVLRVDEGLFRTTYAVEFAAGLLDDSAILTDLSEENLEPGDGW</sequence>
<dbReference type="Proteomes" id="UP000620075">
    <property type="component" value="Unassembled WGS sequence"/>
</dbReference>
<dbReference type="RefSeq" id="WP_338178012.1">
    <property type="nucleotide sequence ID" value="NZ_JAEKNQ010000027.1"/>
</dbReference>
<evidence type="ECO:0000313" key="2">
    <source>
        <dbReference type="Proteomes" id="UP000620075"/>
    </source>
</evidence>
<gene>
    <name evidence="1" type="ORF">JF888_06880</name>
</gene>
<dbReference type="AlphaFoldDB" id="A0A934NH13"/>
<proteinExistence type="predicted"/>
<accession>A0A934NH13</accession>
<protein>
    <submittedName>
        <fullName evidence="1">Uncharacterized protein</fullName>
    </submittedName>
</protein>
<name>A0A934NH13_9BACT</name>
<comment type="caution">
    <text evidence="1">The sequence shown here is derived from an EMBL/GenBank/DDBJ whole genome shotgun (WGS) entry which is preliminary data.</text>
</comment>
<evidence type="ECO:0000313" key="1">
    <source>
        <dbReference type="EMBL" id="MBJ7602902.1"/>
    </source>
</evidence>